<evidence type="ECO:0000313" key="2">
    <source>
        <dbReference type="EMBL" id="TQL56537.1"/>
    </source>
</evidence>
<keyword evidence="3" id="KW-1185">Reference proteome</keyword>
<organism evidence="2 3">
    <name type="scientific">Rarobacter faecitabidus</name>
    <dbReference type="NCBI Taxonomy" id="13243"/>
    <lineage>
        <taxon>Bacteria</taxon>
        <taxon>Bacillati</taxon>
        <taxon>Actinomycetota</taxon>
        <taxon>Actinomycetes</taxon>
        <taxon>Micrococcales</taxon>
        <taxon>Rarobacteraceae</taxon>
        <taxon>Rarobacter</taxon>
    </lineage>
</organism>
<proteinExistence type="predicted"/>
<feature type="region of interest" description="Disordered" evidence="1">
    <location>
        <begin position="125"/>
        <end position="181"/>
    </location>
</feature>
<sequence>MHRKFFNNPHLRFIEEPAEPAGGKADDSAPKPAEPAAKPEGEKPLGEPGLKALQAERERASKAEKEAADLRKQIEDAGKTAEQKAADALKAAQDSAAASSLKALQYEVAAEKGIDLKLASRLVGSTKEELESDADNLKTLVGARPTGPKPDPSQGGGSTASATGVSAGRDLFADRHPSKKK</sequence>
<reference evidence="2 3" key="1">
    <citation type="submission" date="2019-06" db="EMBL/GenBank/DDBJ databases">
        <title>Sequencing the genomes of 1000 actinobacteria strains.</title>
        <authorList>
            <person name="Klenk H.-P."/>
        </authorList>
    </citation>
    <scope>NUCLEOTIDE SEQUENCE [LARGE SCALE GENOMIC DNA]</scope>
    <source>
        <strain evidence="2 3">DSM 4813</strain>
    </source>
</reference>
<gene>
    <name evidence="2" type="ORF">FB461_2426</name>
</gene>
<comment type="caution">
    <text evidence="2">The sequence shown here is derived from an EMBL/GenBank/DDBJ whole genome shotgun (WGS) entry which is preliminary data.</text>
</comment>
<dbReference type="OrthoDB" id="10017990at2"/>
<feature type="compositionally biased region" description="Low complexity" evidence="1">
    <location>
        <begin position="88"/>
        <end position="97"/>
    </location>
</feature>
<protein>
    <submittedName>
        <fullName evidence="2">Uncharacterized protein</fullName>
    </submittedName>
</protein>
<dbReference type="AlphaFoldDB" id="A0A542Z872"/>
<dbReference type="Proteomes" id="UP000315389">
    <property type="component" value="Unassembled WGS sequence"/>
</dbReference>
<feature type="compositionally biased region" description="Basic and acidic residues" evidence="1">
    <location>
        <begin position="171"/>
        <end position="181"/>
    </location>
</feature>
<feature type="region of interest" description="Disordered" evidence="1">
    <location>
        <begin position="1"/>
        <end position="97"/>
    </location>
</feature>
<evidence type="ECO:0000313" key="3">
    <source>
        <dbReference type="Proteomes" id="UP000315389"/>
    </source>
</evidence>
<feature type="compositionally biased region" description="Basic and acidic residues" evidence="1">
    <location>
        <begin position="54"/>
        <end position="87"/>
    </location>
</feature>
<accession>A0A542Z872</accession>
<dbReference type="RefSeq" id="WP_142122398.1">
    <property type="nucleotide sequence ID" value="NZ_BAAASV010000002.1"/>
</dbReference>
<dbReference type="EMBL" id="VFOS01000007">
    <property type="protein sequence ID" value="TQL56537.1"/>
    <property type="molecule type" value="Genomic_DNA"/>
</dbReference>
<evidence type="ECO:0000256" key="1">
    <source>
        <dbReference type="SAM" id="MobiDB-lite"/>
    </source>
</evidence>
<feature type="compositionally biased region" description="Low complexity" evidence="1">
    <location>
        <begin position="159"/>
        <end position="168"/>
    </location>
</feature>
<name>A0A542Z872_RARFA</name>